<sequence length="573" mass="61607">MASLNGKPSETSPLLHHPDHTRLGTSYHTDPSGGLVPEGADPYQPYDGQDDEEQGGPGIQRQESGPKQHEGMPEVRKQMKYLMPALGIGVFLSAADQTIIVSSYGRIGSELHALSSTSWIATAYFLTLTAFQPLYGKLSDIFGRKPCLLFAYTVFGLGCLFCGLAKDMNQLILARAFAGIGGGGMTTVVSILMSDAVSLRERGQWQGYINILYASGAATGAPLGGILSDTIGWRAAFLGQPPLCLLAFISVGLLLKMPQKDESHWKEKLRRVDFLGALVLLLAVVALLLGMDRGSNVSWRDRYTIACVCGSLPLFIIFILIETYLAAEPFAPGHIIFERSHLAAYICNFFAFGGWLAALFFVPLHFQTVGYMSATQAGLRLIPGIIFGVSGSLTAGFYMKWSGRYYWITVICYSTLVLGMVDVLLFSGLAIPSIGGMIVGTMICSYSNGIGVTTTLIALIANATHEDQAVVTACSYLFRSLGSVMGVSLCATAANSALRAALTEELGDGHDAERIARKVRQSLEFVKTLEPEIAAIVKRCYGKSAQAAFYVGLGLVCGSAVSAFFLKEKRLGR</sequence>
<dbReference type="GO" id="GO:0000329">
    <property type="term" value="C:fungal-type vacuole membrane"/>
    <property type="evidence" value="ECO:0007669"/>
    <property type="project" value="TreeGrafter"/>
</dbReference>
<feature type="compositionally biased region" description="Polar residues" evidence="7">
    <location>
        <begin position="1"/>
        <end position="12"/>
    </location>
</feature>
<dbReference type="Pfam" id="PF07690">
    <property type="entry name" value="MFS_1"/>
    <property type="match status" value="1"/>
</dbReference>
<feature type="domain" description="Major facilitator superfamily (MFS) profile" evidence="9">
    <location>
        <begin position="82"/>
        <end position="570"/>
    </location>
</feature>
<organism evidence="10 11">
    <name type="scientific">Venturia effusa</name>
    <dbReference type="NCBI Taxonomy" id="50376"/>
    <lineage>
        <taxon>Eukaryota</taxon>
        <taxon>Fungi</taxon>
        <taxon>Dikarya</taxon>
        <taxon>Ascomycota</taxon>
        <taxon>Pezizomycotina</taxon>
        <taxon>Dothideomycetes</taxon>
        <taxon>Pleosporomycetidae</taxon>
        <taxon>Venturiales</taxon>
        <taxon>Venturiaceae</taxon>
        <taxon>Venturia</taxon>
    </lineage>
</organism>
<keyword evidence="4 8" id="KW-0812">Transmembrane</keyword>
<gene>
    <name evidence="10" type="ORF">FKW77_008440</name>
</gene>
<feature type="transmembrane region" description="Helical" evidence="8">
    <location>
        <begin position="147"/>
        <end position="166"/>
    </location>
</feature>
<evidence type="ECO:0000256" key="2">
    <source>
        <dbReference type="ARBA" id="ARBA00008335"/>
    </source>
</evidence>
<dbReference type="CDD" id="cd17502">
    <property type="entry name" value="MFS_Azr1_MDR_like"/>
    <property type="match status" value="1"/>
</dbReference>
<evidence type="ECO:0000256" key="4">
    <source>
        <dbReference type="ARBA" id="ARBA00022692"/>
    </source>
</evidence>
<keyword evidence="6 8" id="KW-0472">Membrane</keyword>
<comment type="similarity">
    <text evidence="2">Belongs to the major facilitator superfamily.</text>
</comment>
<feature type="transmembrane region" description="Helical" evidence="8">
    <location>
        <begin position="172"/>
        <end position="193"/>
    </location>
</feature>
<dbReference type="PANTHER" id="PTHR23501:SF84">
    <property type="entry name" value="VACUOLAR MEMBRANE AMINO ACID UPTAKE TRANSPORTER FNX2"/>
    <property type="match status" value="1"/>
</dbReference>
<dbReference type="GO" id="GO:0015174">
    <property type="term" value="F:basic amino acid transmembrane transporter activity"/>
    <property type="evidence" value="ECO:0007669"/>
    <property type="project" value="TreeGrafter"/>
</dbReference>
<evidence type="ECO:0000256" key="5">
    <source>
        <dbReference type="ARBA" id="ARBA00022989"/>
    </source>
</evidence>
<keyword evidence="3" id="KW-0813">Transport</keyword>
<dbReference type="AlphaFoldDB" id="A0A517KZV4"/>
<dbReference type="GO" id="GO:0012505">
    <property type="term" value="C:endomembrane system"/>
    <property type="evidence" value="ECO:0007669"/>
    <property type="project" value="UniProtKB-SubCell"/>
</dbReference>
<reference evidence="10 11" key="1">
    <citation type="submission" date="2019-07" db="EMBL/GenBank/DDBJ databases">
        <title>Finished genome of Venturia effusa.</title>
        <authorList>
            <person name="Young C.A."/>
            <person name="Cox M.P."/>
            <person name="Ganley A.R.D."/>
            <person name="David W.J."/>
        </authorList>
    </citation>
    <scope>NUCLEOTIDE SEQUENCE [LARGE SCALE GENOMIC DNA]</scope>
    <source>
        <strain evidence="11">albino</strain>
    </source>
</reference>
<dbReference type="SUPFAM" id="SSF103473">
    <property type="entry name" value="MFS general substrate transporter"/>
    <property type="match status" value="1"/>
</dbReference>
<accession>A0A517KZV4</accession>
<evidence type="ECO:0000256" key="3">
    <source>
        <dbReference type="ARBA" id="ARBA00022448"/>
    </source>
</evidence>
<dbReference type="InterPro" id="IPR020846">
    <property type="entry name" value="MFS_dom"/>
</dbReference>
<feature type="transmembrane region" description="Helical" evidence="8">
    <location>
        <begin position="378"/>
        <end position="398"/>
    </location>
</feature>
<dbReference type="InterPro" id="IPR036259">
    <property type="entry name" value="MFS_trans_sf"/>
</dbReference>
<evidence type="ECO:0000313" key="10">
    <source>
        <dbReference type="EMBL" id="QDS68934.1"/>
    </source>
</evidence>
<evidence type="ECO:0000313" key="11">
    <source>
        <dbReference type="Proteomes" id="UP000316270"/>
    </source>
</evidence>
<feature type="region of interest" description="Disordered" evidence="7">
    <location>
        <begin position="1"/>
        <end position="72"/>
    </location>
</feature>
<evidence type="ECO:0000256" key="1">
    <source>
        <dbReference type="ARBA" id="ARBA00004127"/>
    </source>
</evidence>
<feature type="transmembrane region" description="Helical" evidence="8">
    <location>
        <begin position="405"/>
        <end position="431"/>
    </location>
</feature>
<name>A0A517KZV4_9PEZI</name>
<proteinExistence type="inferred from homology"/>
<feature type="transmembrane region" description="Helical" evidence="8">
    <location>
        <begin position="116"/>
        <end position="135"/>
    </location>
</feature>
<dbReference type="PROSITE" id="PS50850">
    <property type="entry name" value="MFS"/>
    <property type="match status" value="1"/>
</dbReference>
<evidence type="ECO:0000256" key="6">
    <source>
        <dbReference type="ARBA" id="ARBA00023136"/>
    </source>
</evidence>
<keyword evidence="11" id="KW-1185">Reference proteome</keyword>
<dbReference type="EMBL" id="CP042186">
    <property type="protein sequence ID" value="QDS68934.1"/>
    <property type="molecule type" value="Genomic_DNA"/>
</dbReference>
<dbReference type="PANTHER" id="PTHR23501">
    <property type="entry name" value="MAJOR FACILITATOR SUPERFAMILY"/>
    <property type="match status" value="1"/>
</dbReference>
<feature type="transmembrane region" description="Helical" evidence="8">
    <location>
        <begin position="342"/>
        <end position="366"/>
    </location>
</feature>
<evidence type="ECO:0000256" key="7">
    <source>
        <dbReference type="SAM" id="MobiDB-lite"/>
    </source>
</evidence>
<dbReference type="GO" id="GO:0046943">
    <property type="term" value="F:carboxylic acid transmembrane transporter activity"/>
    <property type="evidence" value="ECO:0007669"/>
    <property type="project" value="UniProtKB-ARBA"/>
</dbReference>
<evidence type="ECO:0000256" key="8">
    <source>
        <dbReference type="SAM" id="Phobius"/>
    </source>
</evidence>
<dbReference type="OrthoDB" id="3437016at2759"/>
<comment type="subcellular location">
    <subcellularLocation>
        <location evidence="1">Endomembrane system</location>
        <topology evidence="1">Multi-pass membrane protein</topology>
    </subcellularLocation>
</comment>
<protein>
    <recommendedName>
        <fullName evidence="9">Major facilitator superfamily (MFS) profile domain-containing protein</fullName>
    </recommendedName>
</protein>
<dbReference type="Proteomes" id="UP000316270">
    <property type="component" value="Chromosome 2"/>
</dbReference>
<feature type="transmembrane region" description="Helical" evidence="8">
    <location>
        <begin position="205"/>
        <end position="227"/>
    </location>
</feature>
<feature type="transmembrane region" description="Helical" evidence="8">
    <location>
        <begin position="303"/>
        <end position="321"/>
    </location>
</feature>
<dbReference type="Gene3D" id="1.20.1250.20">
    <property type="entry name" value="MFS general substrate transporter like domains"/>
    <property type="match status" value="2"/>
</dbReference>
<feature type="transmembrane region" description="Helical" evidence="8">
    <location>
        <begin position="437"/>
        <end position="464"/>
    </location>
</feature>
<feature type="transmembrane region" description="Helical" evidence="8">
    <location>
        <begin position="547"/>
        <end position="566"/>
    </location>
</feature>
<feature type="transmembrane region" description="Helical" evidence="8">
    <location>
        <begin position="81"/>
        <end position="104"/>
    </location>
</feature>
<feature type="transmembrane region" description="Helical" evidence="8">
    <location>
        <begin position="274"/>
        <end position="291"/>
    </location>
</feature>
<feature type="transmembrane region" description="Helical" evidence="8">
    <location>
        <begin position="233"/>
        <end position="254"/>
    </location>
</feature>
<dbReference type="InterPro" id="IPR011701">
    <property type="entry name" value="MFS"/>
</dbReference>
<keyword evidence="5 8" id="KW-1133">Transmembrane helix</keyword>
<evidence type="ECO:0000259" key="9">
    <source>
        <dbReference type="PROSITE" id="PS50850"/>
    </source>
</evidence>
<dbReference type="FunFam" id="1.20.1720.10:FF:000013">
    <property type="entry name" value="Related to multidrug resistance proteins"/>
    <property type="match status" value="1"/>
</dbReference>